<accession>A0AAJ1Q5W1</accession>
<dbReference type="Pfam" id="PF03099">
    <property type="entry name" value="BPL_LplA_LipB"/>
    <property type="match status" value="1"/>
</dbReference>
<dbReference type="Gene3D" id="1.10.10.10">
    <property type="entry name" value="Winged helix-like DNA-binding domain superfamily/Winged helix DNA-binding domain"/>
    <property type="match status" value="1"/>
</dbReference>
<dbReference type="GO" id="GO:0004077">
    <property type="term" value="F:biotin--[biotin carboxyl-carrier protein] ligase activity"/>
    <property type="evidence" value="ECO:0007669"/>
    <property type="project" value="UniProtKB-EC"/>
</dbReference>
<proteinExistence type="predicted"/>
<dbReference type="NCBIfam" id="TIGR00121">
    <property type="entry name" value="birA_ligase"/>
    <property type="match status" value="1"/>
</dbReference>
<dbReference type="Proteomes" id="UP001229251">
    <property type="component" value="Unassembled WGS sequence"/>
</dbReference>
<evidence type="ECO:0000313" key="4">
    <source>
        <dbReference type="Proteomes" id="UP001229251"/>
    </source>
</evidence>
<organism evidence="3 4">
    <name type="scientific">Facklamia hominis</name>
    <dbReference type="NCBI Taxonomy" id="178214"/>
    <lineage>
        <taxon>Bacteria</taxon>
        <taxon>Bacillati</taxon>
        <taxon>Bacillota</taxon>
        <taxon>Bacilli</taxon>
        <taxon>Lactobacillales</taxon>
        <taxon>Aerococcaceae</taxon>
        <taxon>Facklamia</taxon>
    </lineage>
</organism>
<dbReference type="EMBL" id="JASOOE010000008">
    <property type="protein sequence ID" value="MDK7187329.1"/>
    <property type="molecule type" value="Genomic_DNA"/>
</dbReference>
<dbReference type="EC" id="6.3.4.15" evidence="3"/>
<evidence type="ECO:0000313" key="3">
    <source>
        <dbReference type="EMBL" id="MDK7187329.1"/>
    </source>
</evidence>
<dbReference type="Gene3D" id="2.30.30.100">
    <property type="match status" value="1"/>
</dbReference>
<dbReference type="InterPro" id="IPR036390">
    <property type="entry name" value="WH_DNA-bd_sf"/>
</dbReference>
<evidence type="ECO:0000259" key="2">
    <source>
        <dbReference type="PROSITE" id="PS51733"/>
    </source>
</evidence>
<dbReference type="RefSeq" id="WP_006908377.1">
    <property type="nucleotide sequence ID" value="NZ_JASOOE010000008.1"/>
</dbReference>
<dbReference type="InterPro" id="IPR013196">
    <property type="entry name" value="HTH_11"/>
</dbReference>
<dbReference type="SUPFAM" id="SSF55681">
    <property type="entry name" value="Class II aaRS and biotin synthetases"/>
    <property type="match status" value="1"/>
</dbReference>
<dbReference type="InterPro" id="IPR045864">
    <property type="entry name" value="aa-tRNA-synth_II/BPL/LPL"/>
</dbReference>
<dbReference type="Pfam" id="PF08279">
    <property type="entry name" value="HTH_11"/>
    <property type="match status" value="1"/>
</dbReference>
<dbReference type="InterPro" id="IPR036388">
    <property type="entry name" value="WH-like_DNA-bd_sf"/>
</dbReference>
<dbReference type="SUPFAM" id="SSF46785">
    <property type="entry name" value="Winged helix' DNA-binding domain"/>
    <property type="match status" value="1"/>
</dbReference>
<dbReference type="InterPro" id="IPR004143">
    <property type="entry name" value="BPL_LPL_catalytic"/>
</dbReference>
<protein>
    <submittedName>
        <fullName evidence="3">Biotin--[acetyl-CoA-carboxylase] ligase</fullName>
        <ecNumber evidence="3">6.3.4.15</ecNumber>
    </submittedName>
</protein>
<dbReference type="PANTHER" id="PTHR12835">
    <property type="entry name" value="BIOTIN PROTEIN LIGASE"/>
    <property type="match status" value="1"/>
</dbReference>
<dbReference type="PROSITE" id="PS51733">
    <property type="entry name" value="BPL_LPL_CATALYTIC"/>
    <property type="match status" value="1"/>
</dbReference>
<comment type="caution">
    <text evidence="3">The sequence shown here is derived from an EMBL/GenBank/DDBJ whole genome shotgun (WGS) entry which is preliminary data.</text>
</comment>
<dbReference type="GO" id="GO:0016740">
    <property type="term" value="F:transferase activity"/>
    <property type="evidence" value="ECO:0007669"/>
    <property type="project" value="UniProtKB-ARBA"/>
</dbReference>
<dbReference type="GO" id="GO:0005737">
    <property type="term" value="C:cytoplasm"/>
    <property type="evidence" value="ECO:0007669"/>
    <property type="project" value="TreeGrafter"/>
</dbReference>
<dbReference type="Gene3D" id="3.30.930.10">
    <property type="entry name" value="Bira Bifunctional Protein, Domain 2"/>
    <property type="match status" value="1"/>
</dbReference>
<reference evidence="3" key="1">
    <citation type="submission" date="2023-05" db="EMBL/GenBank/DDBJ databases">
        <title>Cataloging the Phylogenetic Diversity of Human Bladder Bacteria.</title>
        <authorList>
            <person name="Du J."/>
        </authorList>
    </citation>
    <scope>NUCLEOTIDE SEQUENCE</scope>
    <source>
        <strain evidence="3">UMB1231</strain>
    </source>
</reference>
<dbReference type="AlphaFoldDB" id="A0AAJ1Q5W1"/>
<evidence type="ECO:0000256" key="1">
    <source>
        <dbReference type="ARBA" id="ARBA00022598"/>
    </source>
</evidence>
<dbReference type="PANTHER" id="PTHR12835:SF5">
    <property type="entry name" value="BIOTIN--PROTEIN LIGASE"/>
    <property type="match status" value="1"/>
</dbReference>
<sequence>MTQSLKEKILEKFIHQTKPLSGTQLAQEFQVSRNAIWKTIQNLNQSGYQIQAKKGSGYLLESLKREIDPLQISIHTKDSFLKPVIFHKEIVSSTNDWAKEYSFKANFQNALFIADQQTEGRGRYGNSFYSQLENGLYFSLLLKADPIIHQKLDYLTMIAALTLTKTLNPYLDTSLKIKWVNDLFYQGKKIAGILTEANFNLESQELTSVIVGIGLNLSGSFPPQNEGALSFAGTLFKKSLPKDFSKNQFLSQFLHQFCYELTRETKLILKDYEALLMGKGCIINFQHGSTHYQGTLLGIDEKGHLKVRLINNQIITLSSGQVHLGSQQFYQLDN</sequence>
<gene>
    <name evidence="3" type="ORF">QP433_04980</name>
</gene>
<dbReference type="GO" id="GO:0009249">
    <property type="term" value="P:protein lipoylation"/>
    <property type="evidence" value="ECO:0007669"/>
    <property type="project" value="UniProtKB-ARBA"/>
</dbReference>
<dbReference type="InterPro" id="IPR004408">
    <property type="entry name" value="Biotin_CoA_COase_ligase"/>
</dbReference>
<name>A0AAJ1Q5W1_9LACT</name>
<feature type="domain" description="BPL/LPL catalytic" evidence="2">
    <location>
        <begin position="66"/>
        <end position="265"/>
    </location>
</feature>
<dbReference type="CDD" id="cd16442">
    <property type="entry name" value="BPL"/>
    <property type="match status" value="1"/>
</dbReference>
<keyword evidence="1 3" id="KW-0436">Ligase</keyword>